<dbReference type="InterPro" id="IPR019734">
    <property type="entry name" value="TPR_rpt"/>
</dbReference>
<dbReference type="EMBL" id="UOEC01000050">
    <property type="protein sequence ID" value="VAV88754.1"/>
    <property type="molecule type" value="Genomic_DNA"/>
</dbReference>
<dbReference type="Gene3D" id="1.25.40.10">
    <property type="entry name" value="Tetratricopeptide repeat domain"/>
    <property type="match status" value="1"/>
</dbReference>
<sequence length="449" mass="51017">MLGHTGKIRSVTFGVLLAMGSSGISVSGALANTDTLETKRQALFQRMLQQPDNLNLAFSYATLSVRVGDLEGAVSTLERMLIFSPGLARLQLELGILYYRLGNFDTSQSYFKAALSGENTSSVIRLRAEEYLELVEKRLKRFRVSTKSFFGLRWQSNANSGPADRSVILNGLPVTLGVNTKKKSGFGAVATSRIHMEYDLESQGDKLELDYVDYATLQFGQSRLNATVSEVTFGPAFNLARFEIDDTFASVYAIVNGAMLNQKAYFGSLGIGTRLVTQPNRNMQIAFKGEYRRQWFDQTRQRPLAKDRNGNEFRGIGQIRYRFSPDLRGIFSTRVSRRDRRRDYYDYWEFGGYAQFDWNFDPDGMSKEKPWTLSTSAGYLRRDYDAPDPAVSATRKQNDDEYWVGGKLRVPLTKKWAIMPKAEYRQVNSNNPIRDYKAFTATIGVEYRR</sequence>
<dbReference type="InterPro" id="IPR011990">
    <property type="entry name" value="TPR-like_helical_dom_sf"/>
</dbReference>
<dbReference type="SUPFAM" id="SSF48452">
    <property type="entry name" value="TPR-like"/>
    <property type="match status" value="1"/>
</dbReference>
<organism evidence="2">
    <name type="scientific">hydrothermal vent metagenome</name>
    <dbReference type="NCBI Taxonomy" id="652676"/>
    <lineage>
        <taxon>unclassified sequences</taxon>
        <taxon>metagenomes</taxon>
        <taxon>ecological metagenomes</taxon>
    </lineage>
</organism>
<name>A0A3B0R5L0_9ZZZZ</name>
<protein>
    <recommendedName>
        <fullName evidence="1">Surface lipoprotein assembly modifier C-terminal domain-containing protein</fullName>
    </recommendedName>
</protein>
<evidence type="ECO:0000259" key="1">
    <source>
        <dbReference type="Pfam" id="PF04575"/>
    </source>
</evidence>
<feature type="domain" description="Surface lipoprotein assembly modifier C-terminal" evidence="1">
    <location>
        <begin position="241"/>
        <end position="445"/>
    </location>
</feature>
<gene>
    <name evidence="2" type="ORF">MNBD_ALPHA08-2299</name>
</gene>
<dbReference type="Pfam" id="PF04575">
    <property type="entry name" value="SlipAM"/>
    <property type="match status" value="1"/>
</dbReference>
<reference evidence="2" key="1">
    <citation type="submission" date="2018-06" db="EMBL/GenBank/DDBJ databases">
        <authorList>
            <person name="Zhirakovskaya E."/>
        </authorList>
    </citation>
    <scope>NUCLEOTIDE SEQUENCE</scope>
</reference>
<evidence type="ECO:0000313" key="2">
    <source>
        <dbReference type="EMBL" id="VAV88754.1"/>
    </source>
</evidence>
<dbReference type="InterPro" id="IPR007655">
    <property type="entry name" value="Slam_C"/>
</dbReference>
<proteinExistence type="predicted"/>
<dbReference type="AlphaFoldDB" id="A0A3B0R5L0"/>
<dbReference type="PROSITE" id="PS50005">
    <property type="entry name" value="TPR"/>
    <property type="match status" value="1"/>
</dbReference>
<accession>A0A3B0R5L0</accession>